<dbReference type="RefSeq" id="WP_141335938.1">
    <property type="nucleotide sequence ID" value="NZ_WNZX01000015.1"/>
</dbReference>
<accession>A0A7X3CUS7</accession>
<proteinExistence type="predicted"/>
<dbReference type="EMBL" id="WNZX01000015">
    <property type="protein sequence ID" value="MUG72447.1"/>
    <property type="molecule type" value="Genomic_DNA"/>
</dbReference>
<protein>
    <submittedName>
        <fullName evidence="2">DNA-directed RNA polymerase subunit beta</fullName>
    </submittedName>
</protein>
<dbReference type="AlphaFoldDB" id="A0A7X3CUS7"/>
<evidence type="ECO:0000313" key="3">
    <source>
        <dbReference type="Proteomes" id="UP000450917"/>
    </source>
</evidence>
<dbReference type="InterPro" id="IPR024596">
    <property type="entry name" value="RNApol_su_b/EpuA"/>
</dbReference>
<comment type="caution">
    <text evidence="2">The sequence shown here is derived from an EMBL/GenBank/DDBJ whole genome shotgun (WGS) entry which is preliminary data.</text>
</comment>
<dbReference type="Proteomes" id="UP000450917">
    <property type="component" value="Unassembled WGS sequence"/>
</dbReference>
<gene>
    <name evidence="2" type="ORF">GNP93_17405</name>
</gene>
<keyword evidence="1" id="KW-1133">Transmembrane helix</keyword>
<sequence length="72" mass="8338">MSDNRQKATPPTKRWKKIVIGLIRWTWIPIVCVVALFIGLSIGYVYIGKQPMSEVFDLATWRHLFDLIFAST</sequence>
<keyword evidence="2" id="KW-0804">Transcription</keyword>
<keyword evidence="1" id="KW-0812">Transmembrane</keyword>
<feature type="transmembrane region" description="Helical" evidence="1">
    <location>
        <begin position="21"/>
        <end position="47"/>
    </location>
</feature>
<keyword evidence="3" id="KW-1185">Reference proteome</keyword>
<evidence type="ECO:0000256" key="1">
    <source>
        <dbReference type="SAM" id="Phobius"/>
    </source>
</evidence>
<keyword evidence="1" id="KW-0472">Membrane</keyword>
<evidence type="ECO:0000313" key="2">
    <source>
        <dbReference type="EMBL" id="MUG72447.1"/>
    </source>
</evidence>
<keyword evidence="2" id="KW-0240">DNA-directed RNA polymerase</keyword>
<reference evidence="2 3" key="1">
    <citation type="submission" date="2019-11" db="EMBL/GenBank/DDBJ databases">
        <title>Draft genome sequences of five Paenibacillus species of dairy origin.</title>
        <authorList>
            <person name="Olajide A.M."/>
            <person name="Chen S."/>
            <person name="Lapointe G."/>
        </authorList>
    </citation>
    <scope>NUCLEOTIDE SEQUENCE [LARGE SCALE GENOMIC DNA]</scope>
    <source>
        <strain evidence="2 3">2CS3</strain>
    </source>
</reference>
<organism evidence="2 3">
    <name type="scientific">Paenibacillus validus</name>
    <dbReference type="NCBI Taxonomy" id="44253"/>
    <lineage>
        <taxon>Bacteria</taxon>
        <taxon>Bacillati</taxon>
        <taxon>Bacillota</taxon>
        <taxon>Bacilli</taxon>
        <taxon>Bacillales</taxon>
        <taxon>Paenibacillaceae</taxon>
        <taxon>Paenibacillus</taxon>
    </lineage>
</organism>
<name>A0A7X3CUS7_9BACL</name>
<dbReference type="GO" id="GO:0000428">
    <property type="term" value="C:DNA-directed RNA polymerase complex"/>
    <property type="evidence" value="ECO:0007669"/>
    <property type="project" value="UniProtKB-KW"/>
</dbReference>
<dbReference type="Pfam" id="PF11772">
    <property type="entry name" value="EpuA"/>
    <property type="match status" value="1"/>
</dbReference>